<dbReference type="SUPFAM" id="SSF54427">
    <property type="entry name" value="NTF2-like"/>
    <property type="match status" value="1"/>
</dbReference>
<feature type="domain" description="Nuclear transport factor 2" evidence="1">
    <location>
        <begin position="5"/>
        <end position="81"/>
    </location>
</feature>
<evidence type="ECO:0000313" key="2">
    <source>
        <dbReference type="EMBL" id="EOL46633.1"/>
    </source>
</evidence>
<dbReference type="PATRIC" id="fig|1158610.3.peg.729"/>
<dbReference type="AlphaFoldDB" id="R3TZM8"/>
<dbReference type="InterPro" id="IPR032710">
    <property type="entry name" value="NTF2-like_dom_sf"/>
</dbReference>
<keyword evidence="3" id="KW-1185">Reference proteome</keyword>
<dbReference type="Gene3D" id="3.10.450.50">
    <property type="match status" value="1"/>
</dbReference>
<protein>
    <recommendedName>
        <fullName evidence="1">Nuclear transport factor 2 domain-containing protein</fullName>
    </recommendedName>
</protein>
<dbReference type="STRING" id="154621.RV11_GL001748"/>
<dbReference type="OrthoDB" id="8684708at2"/>
<sequence length="106" mass="11974">MKLEKIIKQYFEASNNYNEEELKKCFTSNSILFDEGRQYSGNVTIAKHIQQANNQNVKVKVLQIRTEGVKTIVIGEVTGSFDPILLDFTFTLSNGLISELAITNTK</sequence>
<dbReference type="InterPro" id="IPR002075">
    <property type="entry name" value="NTF2_dom"/>
</dbReference>
<gene>
    <name evidence="2" type="ORF">UC3_00753</name>
</gene>
<dbReference type="HOGENOM" id="CLU_148715_1_0_9"/>
<evidence type="ECO:0000313" key="3">
    <source>
        <dbReference type="Proteomes" id="UP000013785"/>
    </source>
</evidence>
<name>R3TZM8_9ENTE</name>
<dbReference type="eggNOG" id="COG3631">
    <property type="taxonomic scope" value="Bacteria"/>
</dbReference>
<comment type="caution">
    <text evidence="2">The sequence shown here is derived from an EMBL/GenBank/DDBJ whole genome shotgun (WGS) entry which is preliminary data.</text>
</comment>
<organism evidence="2 3">
    <name type="scientific">Enterococcus phoeniculicola ATCC BAA-412</name>
    <dbReference type="NCBI Taxonomy" id="1158610"/>
    <lineage>
        <taxon>Bacteria</taxon>
        <taxon>Bacillati</taxon>
        <taxon>Bacillota</taxon>
        <taxon>Bacilli</taxon>
        <taxon>Lactobacillales</taxon>
        <taxon>Enterococcaceae</taxon>
        <taxon>Enterococcus</taxon>
    </lineage>
</organism>
<reference evidence="2 3" key="1">
    <citation type="submission" date="2013-02" db="EMBL/GenBank/DDBJ databases">
        <title>The Genome Sequence of Enterococcus phoeniculicola BAA-412.</title>
        <authorList>
            <consortium name="The Broad Institute Genome Sequencing Platform"/>
            <consortium name="The Broad Institute Genome Sequencing Center for Infectious Disease"/>
            <person name="Earl A.M."/>
            <person name="Gilmore M.S."/>
            <person name="Lebreton F."/>
            <person name="Walker B."/>
            <person name="Young S.K."/>
            <person name="Zeng Q."/>
            <person name="Gargeya S."/>
            <person name="Fitzgerald M."/>
            <person name="Haas B."/>
            <person name="Abouelleil A."/>
            <person name="Alvarado L."/>
            <person name="Arachchi H.M."/>
            <person name="Berlin A.M."/>
            <person name="Chapman S.B."/>
            <person name="Dewar J."/>
            <person name="Goldberg J."/>
            <person name="Griggs A."/>
            <person name="Gujja S."/>
            <person name="Hansen M."/>
            <person name="Howarth C."/>
            <person name="Imamovic A."/>
            <person name="Larimer J."/>
            <person name="McCowan C."/>
            <person name="Murphy C."/>
            <person name="Neiman D."/>
            <person name="Pearson M."/>
            <person name="Priest M."/>
            <person name="Roberts A."/>
            <person name="Saif S."/>
            <person name="Shea T."/>
            <person name="Sisk P."/>
            <person name="Sykes S."/>
            <person name="Wortman J."/>
            <person name="Nusbaum C."/>
            <person name="Birren B."/>
        </authorList>
    </citation>
    <scope>NUCLEOTIDE SEQUENCE [LARGE SCALE GENOMIC DNA]</scope>
    <source>
        <strain evidence="2 3">ATCC BAA-412</strain>
    </source>
</reference>
<evidence type="ECO:0000259" key="1">
    <source>
        <dbReference type="Pfam" id="PF02136"/>
    </source>
</evidence>
<accession>R3TZM8</accession>
<dbReference type="Pfam" id="PF02136">
    <property type="entry name" value="NTF2"/>
    <property type="match status" value="1"/>
</dbReference>
<dbReference type="EMBL" id="AJAT01000010">
    <property type="protein sequence ID" value="EOL46633.1"/>
    <property type="molecule type" value="Genomic_DNA"/>
</dbReference>
<dbReference type="Proteomes" id="UP000013785">
    <property type="component" value="Unassembled WGS sequence"/>
</dbReference>
<dbReference type="RefSeq" id="WP_010767426.1">
    <property type="nucleotide sequence ID" value="NZ_ASWE01000002.1"/>
</dbReference>
<proteinExistence type="predicted"/>